<dbReference type="Proteomes" id="UP000054804">
    <property type="component" value="Unassembled WGS sequence"/>
</dbReference>
<evidence type="ECO:0000313" key="3">
    <source>
        <dbReference type="Proteomes" id="UP000054804"/>
    </source>
</evidence>
<protein>
    <submittedName>
        <fullName evidence="2">Uncharacterized protein</fullName>
    </submittedName>
</protein>
<name>A0A0W7XAR4_9ACTN</name>
<reference evidence="2 3" key="1">
    <citation type="submission" date="2015-12" db="EMBL/GenBank/DDBJ databases">
        <title>Draft genome sequence of Streptomyces silvensis ATCC 53525, a producer of novel hormone antagonists.</title>
        <authorList>
            <person name="Johnston C.W."/>
            <person name="Li Y."/>
            <person name="Magarvey N.A."/>
        </authorList>
    </citation>
    <scope>NUCLEOTIDE SEQUENCE [LARGE SCALE GENOMIC DNA]</scope>
    <source>
        <strain evidence="2 3">ATCC 53525</strain>
    </source>
</reference>
<gene>
    <name evidence="2" type="ORF">AT728_28065</name>
</gene>
<dbReference type="EMBL" id="LOCL01000024">
    <property type="protein sequence ID" value="KUF20046.1"/>
    <property type="molecule type" value="Genomic_DNA"/>
</dbReference>
<feature type="compositionally biased region" description="Basic and acidic residues" evidence="1">
    <location>
        <begin position="42"/>
        <end position="58"/>
    </location>
</feature>
<organism evidence="2 3">
    <name type="scientific">Streptomyces silvensis</name>
    <dbReference type="NCBI Taxonomy" id="1765722"/>
    <lineage>
        <taxon>Bacteria</taxon>
        <taxon>Bacillati</taxon>
        <taxon>Actinomycetota</taxon>
        <taxon>Actinomycetes</taxon>
        <taxon>Kitasatosporales</taxon>
        <taxon>Streptomycetaceae</taxon>
        <taxon>Streptomyces</taxon>
    </lineage>
</organism>
<dbReference type="AlphaFoldDB" id="A0A0W7XAR4"/>
<accession>A0A0W7XAR4</accession>
<evidence type="ECO:0000313" key="2">
    <source>
        <dbReference type="EMBL" id="KUF20046.1"/>
    </source>
</evidence>
<proteinExistence type="predicted"/>
<sequence length="117" mass="13129">MLIEEKHILDRPAFQHTVVVPDESGVHADWVRLSLNLDKLARDEDQHKNQNQEQKQDQGQEQGQGERQFLEIVLAVSLGRQVLLDSVRGLDERRLGIVLRALAAWAGADSIAVGTRS</sequence>
<keyword evidence="3" id="KW-1185">Reference proteome</keyword>
<feature type="region of interest" description="Disordered" evidence="1">
    <location>
        <begin position="42"/>
        <end position="64"/>
    </location>
</feature>
<comment type="caution">
    <text evidence="2">The sequence shown here is derived from an EMBL/GenBank/DDBJ whole genome shotgun (WGS) entry which is preliminary data.</text>
</comment>
<evidence type="ECO:0000256" key="1">
    <source>
        <dbReference type="SAM" id="MobiDB-lite"/>
    </source>
</evidence>